<evidence type="ECO:0000259" key="1">
    <source>
        <dbReference type="PROSITE" id="PS50053"/>
    </source>
</evidence>
<dbReference type="InterPro" id="IPR022617">
    <property type="entry name" value="Rad60/SUMO-like_dom"/>
</dbReference>
<dbReference type="Gene3D" id="3.10.20.90">
    <property type="entry name" value="Phosphatidylinositol 3-kinase Catalytic Subunit, Chain A, domain 1"/>
    <property type="match status" value="1"/>
</dbReference>
<dbReference type="PROSITE" id="PS50053">
    <property type="entry name" value="UBIQUITIN_2"/>
    <property type="match status" value="1"/>
</dbReference>
<dbReference type="EMBL" id="JOJR01007295">
    <property type="protein sequence ID" value="RCN26442.1"/>
    <property type="molecule type" value="Genomic_DNA"/>
</dbReference>
<dbReference type="AlphaFoldDB" id="A0A368F304"/>
<organism evidence="2 3">
    <name type="scientific">Ancylostoma caninum</name>
    <name type="common">Dog hookworm</name>
    <dbReference type="NCBI Taxonomy" id="29170"/>
    <lineage>
        <taxon>Eukaryota</taxon>
        <taxon>Metazoa</taxon>
        <taxon>Ecdysozoa</taxon>
        <taxon>Nematoda</taxon>
        <taxon>Chromadorea</taxon>
        <taxon>Rhabditida</taxon>
        <taxon>Rhabditina</taxon>
        <taxon>Rhabditomorpha</taxon>
        <taxon>Strongyloidea</taxon>
        <taxon>Ancylostomatidae</taxon>
        <taxon>Ancylostomatinae</taxon>
        <taxon>Ancylostoma</taxon>
    </lineage>
</organism>
<feature type="domain" description="Ubiquitin-like" evidence="1">
    <location>
        <begin position="24"/>
        <end position="78"/>
    </location>
</feature>
<gene>
    <name evidence="2" type="ORF">ANCCAN_27831</name>
</gene>
<reference evidence="2 3" key="1">
    <citation type="submission" date="2014-10" db="EMBL/GenBank/DDBJ databases">
        <title>Draft genome of the hookworm Ancylostoma caninum.</title>
        <authorList>
            <person name="Mitreva M."/>
        </authorList>
    </citation>
    <scope>NUCLEOTIDE SEQUENCE [LARGE SCALE GENOMIC DNA]</scope>
    <source>
        <strain evidence="2 3">Baltimore</strain>
    </source>
</reference>
<evidence type="ECO:0000313" key="3">
    <source>
        <dbReference type="Proteomes" id="UP000252519"/>
    </source>
</evidence>
<dbReference type="Proteomes" id="UP000252519">
    <property type="component" value="Unassembled WGS sequence"/>
</dbReference>
<keyword evidence="3" id="KW-1185">Reference proteome</keyword>
<dbReference type="InterPro" id="IPR029071">
    <property type="entry name" value="Ubiquitin-like_domsf"/>
</dbReference>
<dbReference type="Pfam" id="PF11976">
    <property type="entry name" value="Rad60-SLD"/>
    <property type="match status" value="1"/>
</dbReference>
<dbReference type="SUPFAM" id="SSF54236">
    <property type="entry name" value="Ubiquitin-like"/>
    <property type="match status" value="1"/>
</dbReference>
<protein>
    <recommendedName>
        <fullName evidence="1">Ubiquitin-like domain-containing protein</fullName>
    </recommendedName>
</protein>
<accession>A0A368F304</accession>
<dbReference type="OrthoDB" id="442921at2759"/>
<sequence>MHLRKWTAPLCIYQIGQHSTFVSSETFAEAKKRIKKALHLSNDIEKLVFDNDVLDESDTPQSNDMEAEDVIEIHIKKS</sequence>
<name>A0A368F304_ANCCA</name>
<evidence type="ECO:0000313" key="2">
    <source>
        <dbReference type="EMBL" id="RCN26442.1"/>
    </source>
</evidence>
<proteinExistence type="predicted"/>
<comment type="caution">
    <text evidence="2">The sequence shown here is derived from an EMBL/GenBank/DDBJ whole genome shotgun (WGS) entry which is preliminary data.</text>
</comment>
<dbReference type="STRING" id="29170.A0A368F304"/>
<dbReference type="InterPro" id="IPR000626">
    <property type="entry name" value="Ubiquitin-like_dom"/>
</dbReference>